<dbReference type="PATRIC" id="fig|178606.4.peg.277"/>
<dbReference type="GO" id="GO:0003677">
    <property type="term" value="F:DNA binding"/>
    <property type="evidence" value="ECO:0007669"/>
    <property type="project" value="InterPro"/>
</dbReference>
<reference evidence="2 3" key="1">
    <citation type="submission" date="2014-06" db="EMBL/GenBank/DDBJ databases">
        <title>Draft genome sequence of iron oxidizing acidophile Leptospirillum ferriphilum DSM14647.</title>
        <authorList>
            <person name="Cardenas J.P."/>
            <person name="Lazcano M."/>
            <person name="Ossandon F.J."/>
            <person name="Corbett M."/>
            <person name="Holmes D.S."/>
            <person name="Watkin E."/>
        </authorList>
    </citation>
    <scope>NUCLEOTIDE SEQUENCE [LARGE SCALE GENOMIC DNA]</scope>
    <source>
        <strain evidence="2 3">DSM 14647</strain>
    </source>
</reference>
<dbReference type="RefSeq" id="WP_023524334.1">
    <property type="nucleotide sequence ID" value="NZ_JBPKCJ010000001.1"/>
</dbReference>
<dbReference type="Pfam" id="PF02583">
    <property type="entry name" value="Trns_repr_metal"/>
    <property type="match status" value="1"/>
</dbReference>
<organism evidence="2 3">
    <name type="scientific">Leptospirillum ferriphilum</name>
    <dbReference type="NCBI Taxonomy" id="178606"/>
    <lineage>
        <taxon>Bacteria</taxon>
        <taxon>Pseudomonadati</taxon>
        <taxon>Nitrospirota</taxon>
        <taxon>Nitrospiria</taxon>
        <taxon>Nitrospirales</taxon>
        <taxon>Nitrospiraceae</taxon>
        <taxon>Leptospirillum</taxon>
    </lineage>
</organism>
<comment type="similarity">
    <text evidence="1">Belongs to the FrmR/RcnR family.</text>
</comment>
<dbReference type="CDD" id="cd10153">
    <property type="entry name" value="RcnR-FrmR-like_DUF156"/>
    <property type="match status" value="1"/>
</dbReference>
<accession>A0A094YPB6</accession>
<dbReference type="InterPro" id="IPR003735">
    <property type="entry name" value="Metal_Tscrpt_repr"/>
</dbReference>
<dbReference type="PANTHER" id="PTHR33677:SF5">
    <property type="entry name" value="TRANSCRIPTIONAL REPRESSOR FRMR"/>
    <property type="match status" value="1"/>
</dbReference>
<sequence length="95" mass="10801">MHTVRNRKKLLERTRKIRGQIEGLERLLEESTGEGDDVSLILQTVASSRGALNGLMCELIEGHIREHVQAGHEVSARDREQAVEDVVEVIKRYLK</sequence>
<dbReference type="GO" id="GO:0046872">
    <property type="term" value="F:metal ion binding"/>
    <property type="evidence" value="ECO:0007669"/>
    <property type="project" value="InterPro"/>
</dbReference>
<dbReference type="PANTHER" id="PTHR33677">
    <property type="entry name" value="TRANSCRIPTIONAL REPRESSOR FRMR-RELATED"/>
    <property type="match status" value="1"/>
</dbReference>
<dbReference type="EMBL" id="JPGK01000001">
    <property type="protein sequence ID" value="KGA95061.1"/>
    <property type="molecule type" value="Genomic_DNA"/>
</dbReference>
<dbReference type="Proteomes" id="UP000029452">
    <property type="component" value="Unassembled WGS sequence"/>
</dbReference>
<gene>
    <name evidence="2" type="ORF">LptCag_2495</name>
</gene>
<evidence type="ECO:0000256" key="1">
    <source>
        <dbReference type="ARBA" id="ARBA00005260"/>
    </source>
</evidence>
<evidence type="ECO:0000313" key="3">
    <source>
        <dbReference type="Proteomes" id="UP000029452"/>
    </source>
</evidence>
<dbReference type="AlphaFoldDB" id="A0A094YPB6"/>
<comment type="caution">
    <text evidence="2">The sequence shown here is derived from an EMBL/GenBank/DDBJ whole genome shotgun (WGS) entry which is preliminary data.</text>
</comment>
<dbReference type="InterPro" id="IPR038390">
    <property type="entry name" value="Metal_Tscrpt_repr_sf"/>
</dbReference>
<name>A0A094YPB6_9BACT</name>
<dbReference type="Gene3D" id="1.20.58.1000">
    <property type="entry name" value="Metal-sensitive repressor, helix protomer"/>
    <property type="match status" value="1"/>
</dbReference>
<dbReference type="OrthoDB" id="9806052at2"/>
<dbReference type="GO" id="GO:0045892">
    <property type="term" value="P:negative regulation of DNA-templated transcription"/>
    <property type="evidence" value="ECO:0007669"/>
    <property type="project" value="UniProtKB-ARBA"/>
</dbReference>
<evidence type="ECO:0000313" key="2">
    <source>
        <dbReference type="EMBL" id="KGA95061.1"/>
    </source>
</evidence>
<proteinExistence type="inferred from homology"/>
<protein>
    <submittedName>
        <fullName evidence="2">Protein containing DUF156</fullName>
    </submittedName>
</protein>